<feature type="domain" description="ABC-type transport auxiliary lipoprotein component" evidence="2">
    <location>
        <begin position="41"/>
        <end position="187"/>
    </location>
</feature>
<dbReference type="Gene3D" id="3.40.50.10610">
    <property type="entry name" value="ABC-type transport auxiliary lipoprotein component"/>
    <property type="match status" value="1"/>
</dbReference>
<dbReference type="KEGG" id="ptx:ABW99_14690"/>
<dbReference type="PROSITE" id="PS51257">
    <property type="entry name" value="PROKAR_LIPOPROTEIN"/>
    <property type="match status" value="1"/>
</dbReference>
<protein>
    <recommendedName>
        <fullName evidence="2">ABC-type transport auxiliary lipoprotein component domain-containing protein</fullName>
    </recommendedName>
</protein>
<dbReference type="AlphaFoldDB" id="A0A0G3EQM0"/>
<dbReference type="Pfam" id="PF03886">
    <property type="entry name" value="ABC_trans_aux"/>
    <property type="match status" value="1"/>
</dbReference>
<dbReference type="PATRIC" id="fig|445709.3.peg.3110"/>
<accession>A0A0G3EQM0</accession>
<feature type="chain" id="PRO_5002553647" description="ABC-type transport auxiliary lipoprotein component domain-containing protein" evidence="1">
    <location>
        <begin position="21"/>
        <end position="201"/>
    </location>
</feature>
<feature type="signal peptide" evidence="1">
    <location>
        <begin position="1"/>
        <end position="20"/>
    </location>
</feature>
<dbReference type="STRING" id="445709.ABW99_14690"/>
<proteinExistence type="predicted"/>
<name>A0A0G3EQM0_9BURK</name>
<dbReference type="OrthoDB" id="5568302at2"/>
<gene>
    <name evidence="3" type="ORF">ABW99_14690</name>
</gene>
<dbReference type="InterPro" id="IPR005586">
    <property type="entry name" value="ABC_trans_aux"/>
</dbReference>
<sequence>MKRLCLLFACAAALLLSACASGPLPANIERFDLGPPPVAAPGSPANSGRTLAPIKVMVAAPTWLDQESMYYRLPGADGDQARAYADSRWLAPPQRLFGERLRARLASQRSVLNAGDPVAAPLLKIELDEFTQVFDSRSRSHGAVVLRASVFDHDRLVAQTTLHVTRPAPSNDARGGVAALRAATDAAQAALVRWLATVPLS</sequence>
<keyword evidence="1" id="KW-0732">Signal</keyword>
<dbReference type="Proteomes" id="UP000036700">
    <property type="component" value="Chromosome"/>
</dbReference>
<reference evidence="4" key="1">
    <citation type="submission" date="2015-06" db="EMBL/GenBank/DDBJ databases">
        <authorList>
            <person name="Lim Y.L."/>
            <person name="Ee R."/>
            <person name="Yong D."/>
            <person name="How K.Y."/>
            <person name="Yin W.F."/>
            <person name="Chan K.G."/>
        </authorList>
    </citation>
    <scope>NUCLEOTIDE SEQUENCE [LARGE SCALE GENOMIC DNA]</scope>
    <source>
        <strain evidence="4">DSM 25325</strain>
    </source>
</reference>
<evidence type="ECO:0000313" key="3">
    <source>
        <dbReference type="EMBL" id="AKJ69275.1"/>
    </source>
</evidence>
<dbReference type="SUPFAM" id="SSF159594">
    <property type="entry name" value="XCC0632-like"/>
    <property type="match status" value="1"/>
</dbReference>
<evidence type="ECO:0000313" key="4">
    <source>
        <dbReference type="Proteomes" id="UP000036700"/>
    </source>
</evidence>
<dbReference type="RefSeq" id="WP_047215172.1">
    <property type="nucleotide sequence ID" value="NZ_CP011568.3"/>
</dbReference>
<evidence type="ECO:0000259" key="2">
    <source>
        <dbReference type="Pfam" id="PF03886"/>
    </source>
</evidence>
<organism evidence="3 4">
    <name type="scientific">Pandoraea thiooxydans</name>
    <dbReference type="NCBI Taxonomy" id="445709"/>
    <lineage>
        <taxon>Bacteria</taxon>
        <taxon>Pseudomonadati</taxon>
        <taxon>Pseudomonadota</taxon>
        <taxon>Betaproteobacteria</taxon>
        <taxon>Burkholderiales</taxon>
        <taxon>Burkholderiaceae</taxon>
        <taxon>Pandoraea</taxon>
    </lineage>
</organism>
<keyword evidence="4" id="KW-1185">Reference proteome</keyword>
<evidence type="ECO:0000256" key="1">
    <source>
        <dbReference type="SAM" id="SignalP"/>
    </source>
</evidence>
<dbReference type="EMBL" id="CP011568">
    <property type="protein sequence ID" value="AKJ69275.1"/>
    <property type="molecule type" value="Genomic_DNA"/>
</dbReference>